<feature type="compositionally biased region" description="Low complexity" evidence="6">
    <location>
        <begin position="350"/>
        <end position="361"/>
    </location>
</feature>
<feature type="compositionally biased region" description="Pro residues" evidence="6">
    <location>
        <begin position="333"/>
        <end position="342"/>
    </location>
</feature>
<feature type="compositionally biased region" description="Pro residues" evidence="6">
    <location>
        <begin position="195"/>
        <end position="222"/>
    </location>
</feature>
<feature type="compositionally biased region" description="Basic and acidic residues" evidence="6">
    <location>
        <begin position="402"/>
        <end position="414"/>
    </location>
</feature>
<evidence type="ECO:0000256" key="2">
    <source>
        <dbReference type="ARBA" id="ARBA00022729"/>
    </source>
</evidence>
<evidence type="ECO:0000313" key="11">
    <source>
        <dbReference type="RefSeq" id="XP_010942818.3"/>
    </source>
</evidence>
<dbReference type="GO" id="GO:0016020">
    <property type="term" value="C:membrane"/>
    <property type="evidence" value="ECO:0007669"/>
    <property type="project" value="UniProtKB-SubCell"/>
</dbReference>
<feature type="signal peptide" evidence="8">
    <location>
        <begin position="1"/>
        <end position="25"/>
    </location>
</feature>
<feature type="compositionally biased region" description="Basic and acidic residues" evidence="6">
    <location>
        <begin position="184"/>
        <end position="193"/>
    </location>
</feature>
<organism evidence="10 11">
    <name type="scientific">Elaeis guineensis var. tenera</name>
    <name type="common">Oil palm</name>
    <dbReference type="NCBI Taxonomy" id="51953"/>
    <lineage>
        <taxon>Eukaryota</taxon>
        <taxon>Viridiplantae</taxon>
        <taxon>Streptophyta</taxon>
        <taxon>Embryophyta</taxon>
        <taxon>Tracheophyta</taxon>
        <taxon>Spermatophyta</taxon>
        <taxon>Magnoliopsida</taxon>
        <taxon>Liliopsida</taxon>
        <taxon>Arecaceae</taxon>
        <taxon>Arecoideae</taxon>
        <taxon>Cocoseae</taxon>
        <taxon>Elaeidinae</taxon>
        <taxon>Elaeis</taxon>
    </lineage>
</organism>
<feature type="region of interest" description="Disordered" evidence="6">
    <location>
        <begin position="43"/>
        <end position="87"/>
    </location>
</feature>
<keyword evidence="5" id="KW-0175">Coiled coil</keyword>
<feature type="compositionally biased region" description="Pro residues" evidence="6">
    <location>
        <begin position="300"/>
        <end position="326"/>
    </location>
</feature>
<dbReference type="AlphaFoldDB" id="A0A6I9SG85"/>
<comment type="subcellular location">
    <subcellularLocation>
        <location evidence="1">Membrane</location>
        <topology evidence="1">Single-pass membrane protein</topology>
    </subcellularLocation>
</comment>
<feature type="chain" id="PRO_5026841326" description="Formin-like protein" evidence="8">
    <location>
        <begin position="26"/>
        <end position="850"/>
    </location>
</feature>
<feature type="compositionally biased region" description="Pro residues" evidence="6">
    <location>
        <begin position="43"/>
        <end position="61"/>
    </location>
</feature>
<keyword evidence="10" id="KW-1185">Reference proteome</keyword>
<dbReference type="InterPro" id="IPR027643">
    <property type="entry name" value="Formin-like_plant"/>
</dbReference>
<dbReference type="InterPro" id="IPR015425">
    <property type="entry name" value="FH2_Formin"/>
</dbReference>
<dbReference type="PANTHER" id="PTHR23213:SF338">
    <property type="entry name" value="FORMIN-LIKE PROTEIN 6"/>
    <property type="match status" value="1"/>
</dbReference>
<keyword evidence="7" id="KW-1133">Transmembrane helix</keyword>
<dbReference type="RefSeq" id="XP_010942818.3">
    <property type="nucleotide sequence ID" value="XM_010944516.3"/>
</dbReference>
<protein>
    <recommendedName>
        <fullName evidence="4">Formin-like protein</fullName>
    </recommendedName>
</protein>
<evidence type="ECO:0000256" key="7">
    <source>
        <dbReference type="SAM" id="Phobius"/>
    </source>
</evidence>
<evidence type="ECO:0000256" key="5">
    <source>
        <dbReference type="SAM" id="Coils"/>
    </source>
</evidence>
<dbReference type="SMART" id="SM00498">
    <property type="entry name" value="FH2"/>
    <property type="match status" value="1"/>
</dbReference>
<accession>A0A6I9SG85</accession>
<keyword evidence="2 8" id="KW-0732">Signal</keyword>
<comment type="similarity">
    <text evidence="3">Belongs to the formin-like family. Class-I subfamily.</text>
</comment>
<dbReference type="GO" id="GO:0051015">
    <property type="term" value="F:actin filament binding"/>
    <property type="evidence" value="ECO:0007669"/>
    <property type="project" value="InterPro"/>
</dbReference>
<feature type="compositionally biased region" description="Polar residues" evidence="6">
    <location>
        <begin position="387"/>
        <end position="400"/>
    </location>
</feature>
<dbReference type="InParanoid" id="A0A6I9SG85"/>
<dbReference type="GO" id="GO:0045010">
    <property type="term" value="P:actin nucleation"/>
    <property type="evidence" value="ECO:0007669"/>
    <property type="project" value="InterPro"/>
</dbReference>
<dbReference type="OrthoDB" id="1668162at2759"/>
<dbReference type="PRINTS" id="PR01217">
    <property type="entry name" value="PRICHEXTENSN"/>
</dbReference>
<dbReference type="Pfam" id="PF02181">
    <property type="entry name" value="FH2"/>
    <property type="match status" value="1"/>
</dbReference>
<feature type="region of interest" description="Disordered" evidence="6">
    <location>
        <begin position="184"/>
        <end position="414"/>
    </location>
</feature>
<dbReference type="KEGG" id="egu:105060707"/>
<feature type="compositionally biased region" description="Polar residues" evidence="6">
    <location>
        <begin position="69"/>
        <end position="80"/>
    </location>
</feature>
<dbReference type="PROSITE" id="PS51444">
    <property type="entry name" value="FH2"/>
    <property type="match status" value="1"/>
</dbReference>
<keyword evidence="7" id="KW-0812">Transmembrane</keyword>
<evidence type="ECO:0000256" key="1">
    <source>
        <dbReference type="ARBA" id="ARBA00004167"/>
    </source>
</evidence>
<keyword evidence="7" id="KW-0472">Membrane</keyword>
<evidence type="ECO:0000256" key="8">
    <source>
        <dbReference type="SAM" id="SignalP"/>
    </source>
</evidence>
<proteinExistence type="inferred from homology"/>
<dbReference type="Proteomes" id="UP000504607">
    <property type="component" value="Unplaced"/>
</dbReference>
<feature type="compositionally biased region" description="Low complexity" evidence="6">
    <location>
        <begin position="236"/>
        <end position="257"/>
    </location>
</feature>
<dbReference type="InterPro" id="IPR042201">
    <property type="entry name" value="FH2_Formin_sf"/>
</dbReference>
<evidence type="ECO:0000313" key="10">
    <source>
        <dbReference type="Proteomes" id="UP000504607"/>
    </source>
</evidence>
<evidence type="ECO:0000259" key="9">
    <source>
        <dbReference type="PROSITE" id="PS51444"/>
    </source>
</evidence>
<dbReference type="Gene3D" id="1.20.58.2220">
    <property type="entry name" value="Formin, FH2 domain"/>
    <property type="match status" value="1"/>
</dbReference>
<feature type="transmembrane region" description="Helical" evidence="7">
    <location>
        <begin position="95"/>
        <end position="117"/>
    </location>
</feature>
<reference evidence="11" key="1">
    <citation type="submission" date="2025-08" db="UniProtKB">
        <authorList>
            <consortium name="RefSeq"/>
        </authorList>
    </citation>
    <scope>IDENTIFICATION</scope>
</reference>
<name>A0A6I9SG85_ELAGV</name>
<evidence type="ECO:0000256" key="4">
    <source>
        <dbReference type="RuleBase" id="RU361260"/>
    </source>
</evidence>
<gene>
    <name evidence="11" type="primary">LOC105060707</name>
</gene>
<dbReference type="FunCoup" id="A0A6I9SG85">
    <property type="interactions" value="269"/>
</dbReference>
<evidence type="ECO:0000256" key="6">
    <source>
        <dbReference type="SAM" id="MobiDB-lite"/>
    </source>
</evidence>
<feature type="domain" description="FH2" evidence="9">
    <location>
        <begin position="405"/>
        <end position="825"/>
    </location>
</feature>
<dbReference type="GeneID" id="105060707"/>
<dbReference type="SUPFAM" id="SSF101447">
    <property type="entry name" value="Formin homology 2 domain (FH2 domain)"/>
    <property type="match status" value="1"/>
</dbReference>
<evidence type="ECO:0000256" key="3">
    <source>
        <dbReference type="ARBA" id="ARBA00025793"/>
    </source>
</evidence>
<dbReference type="PANTHER" id="PTHR23213">
    <property type="entry name" value="FORMIN-RELATED"/>
    <property type="match status" value="1"/>
</dbReference>
<feature type="coiled-coil region" evidence="5">
    <location>
        <begin position="739"/>
        <end position="766"/>
    </location>
</feature>
<sequence length="850" mass="93388">MRPRPRIQFLASLFLLFSTVRSSSSDQGSRRVLHEPLFPIQWTPPPPPPEFSDPPPAPSGPFFPDSPVAGQTPTAANVSTPSPPSVAHSTATKNIAIVISASIAALAILFCSGFLLYRRRIRRPRDSFKLMAGEDGSARRLRNPGHPAAPAAASEFLYLGTMEPASRRVSGELNGSPYRKLSSERVVEVHHPSPELQPLPPLAGPPPLPPPQSRRGMVPPPVGSSDDETFYTPHRSVASMTSGSPSSPVSRRSLPSVGSGGKEVMVVTVDSAPPRSWRTSPRRKLSGGSASEVKQMIPPITRPPPPPTPPPPPPQPPPPPPPPPPPKTEKIAPQPPPRPPPQAVGRNKPSSEAPAAPQPAELSQRRRLLKPLPPEGARINIPVPVSKFSNGDGCSSSQPVDRTGDDMEGDTKPRLKPLHWDRVRASSDRPMVWDQLKSSTFQLNEDMIETLFVNTATTPTPKDNNRRPVLPLFKQENRVLDPKKSQNIAILLRALNVTREEVSEALLDGNPECLGAELLETLVKMAPTKEEELKLRDYNGDISKLGSAERFLKAVLDIPFAFKRVDAMLYRANFETEVHYLRKSFETLEAACEDLKSSRLFLKLLEAVLRTGNRMNVGTNRGDATAFKLDTLLKLADVKGTDGKTTLLHFVVQEIIRSEGSGSEPAVENPPNNAREEQFKKQGLKVVAGLSNELGNVKKAAGMDSDVLSSYVSKLEKGLEKIRSVLQLERSCTQGKKFFETMKVFLKEAEEEMERVKAEEKRALGLVKEITEYFHGDAAKEEAHPLRIFMVVRDFLSVLDNVCKEVGRMHERTMMGSARSFRISANASLPVLHRYEARRDENSDDDSSSS</sequence>